<evidence type="ECO:0000256" key="7">
    <source>
        <dbReference type="ARBA" id="ARBA00022801"/>
    </source>
</evidence>
<dbReference type="Pfam" id="PF00027">
    <property type="entry name" value="cNMP_binding"/>
    <property type="match status" value="3"/>
</dbReference>
<keyword evidence="9 17" id="KW-0442">Lipid degradation</keyword>
<dbReference type="FunFam" id="3.40.1090.10:FF:000001">
    <property type="entry name" value="neuropathy target esterase isoform X2"/>
    <property type="match status" value="1"/>
</dbReference>
<evidence type="ECO:0000256" key="16">
    <source>
        <dbReference type="ARBA" id="ARBA00048656"/>
    </source>
</evidence>
<dbReference type="CDD" id="cd07225">
    <property type="entry name" value="Pat_PNPLA6_PNPLA7"/>
    <property type="match status" value="1"/>
</dbReference>
<comment type="catalytic activity">
    <reaction evidence="15">
        <text>a 1-acyl-sn-glycero-3-phosphocholine + H2O = sn-glycerol 3-phosphocholine + a fatty acid + H(+)</text>
        <dbReference type="Rhea" id="RHEA:15177"/>
        <dbReference type="ChEBI" id="CHEBI:15377"/>
        <dbReference type="ChEBI" id="CHEBI:15378"/>
        <dbReference type="ChEBI" id="CHEBI:16870"/>
        <dbReference type="ChEBI" id="CHEBI:28868"/>
        <dbReference type="ChEBI" id="CHEBI:58168"/>
        <dbReference type="EC" id="3.1.1.5"/>
    </reaction>
    <physiologicalReaction direction="left-to-right" evidence="15">
        <dbReference type="Rhea" id="RHEA:15178"/>
    </physiologicalReaction>
</comment>
<dbReference type="PANTHER" id="PTHR14226">
    <property type="entry name" value="NEUROPATHY TARGET ESTERASE/SWISS CHEESE D.MELANOGASTER"/>
    <property type="match status" value="1"/>
</dbReference>
<dbReference type="AlphaFoldDB" id="A0A8C0HGN1"/>
<dbReference type="Gene3D" id="3.40.1090.10">
    <property type="entry name" value="Cytosolic phospholipase A2 catalytic domain"/>
    <property type="match status" value="2"/>
</dbReference>
<dbReference type="FunFam" id="2.60.120.10:FF:000010">
    <property type="entry name" value="neuropathy target esterase isoform X1"/>
    <property type="match status" value="1"/>
</dbReference>
<keyword evidence="11 17" id="KW-0443">Lipid metabolism</keyword>
<dbReference type="InterPro" id="IPR001423">
    <property type="entry name" value="LysoPLipase_patatin_CS"/>
</dbReference>
<reference evidence="20" key="1">
    <citation type="submission" date="2025-08" db="UniProtKB">
        <authorList>
            <consortium name="Ensembl"/>
        </authorList>
    </citation>
    <scope>IDENTIFICATION</scope>
</reference>
<evidence type="ECO:0000256" key="6">
    <source>
        <dbReference type="ARBA" id="ARBA00022737"/>
    </source>
</evidence>
<dbReference type="PANTHER" id="PTHR14226:SF26">
    <property type="entry name" value="PATATIN-LIKE PHOSPHOLIPASE DOMAIN-CONTAINING PROTEIN 6"/>
    <property type="match status" value="1"/>
</dbReference>
<evidence type="ECO:0000313" key="20">
    <source>
        <dbReference type="Ensembl" id="ENSCABP00000022827.1"/>
    </source>
</evidence>
<reference evidence="20" key="2">
    <citation type="submission" date="2025-09" db="UniProtKB">
        <authorList>
            <consortium name="Ensembl"/>
        </authorList>
    </citation>
    <scope>IDENTIFICATION</scope>
</reference>
<evidence type="ECO:0000313" key="21">
    <source>
        <dbReference type="Proteomes" id="UP000694404"/>
    </source>
</evidence>
<keyword evidence="4" id="KW-0597">Phosphoprotein</keyword>
<feature type="domain" description="Cyclic nucleotide-binding" evidence="18">
    <location>
        <begin position="538"/>
        <end position="643"/>
    </location>
</feature>
<comment type="catalytic activity">
    <reaction evidence="16">
        <text>1-hexadecanoyl-sn-glycero-3-phosphocholine + H2O = sn-glycerol 3-phosphocholine + hexadecanoate + H(+)</text>
        <dbReference type="Rhea" id="RHEA:40435"/>
        <dbReference type="ChEBI" id="CHEBI:7896"/>
        <dbReference type="ChEBI" id="CHEBI:15377"/>
        <dbReference type="ChEBI" id="CHEBI:15378"/>
        <dbReference type="ChEBI" id="CHEBI:16870"/>
        <dbReference type="ChEBI" id="CHEBI:72998"/>
    </reaction>
    <physiologicalReaction direction="left-to-right" evidence="16">
        <dbReference type="Rhea" id="RHEA:40436"/>
    </physiologicalReaction>
</comment>
<dbReference type="Ensembl" id="ENSCABT00000025005.1">
    <property type="protein sequence ID" value="ENSCABP00000022827.1"/>
    <property type="gene ID" value="ENSCABG00000012894.1"/>
</dbReference>
<dbReference type="GO" id="GO:0016042">
    <property type="term" value="P:lipid catabolic process"/>
    <property type="evidence" value="ECO:0007669"/>
    <property type="project" value="UniProtKB-UniRule"/>
</dbReference>
<dbReference type="SMART" id="SM00100">
    <property type="entry name" value="cNMP"/>
    <property type="match status" value="3"/>
</dbReference>
<evidence type="ECO:0000256" key="10">
    <source>
        <dbReference type="ARBA" id="ARBA00022989"/>
    </source>
</evidence>
<evidence type="ECO:0000256" key="1">
    <source>
        <dbReference type="ARBA" id="ARBA00004643"/>
    </source>
</evidence>
<dbReference type="CDD" id="cd00038">
    <property type="entry name" value="CAP_ED"/>
    <property type="match status" value="3"/>
</dbReference>
<comment type="similarity">
    <text evidence="2">Belongs to the NTE family.</text>
</comment>
<evidence type="ECO:0000256" key="11">
    <source>
        <dbReference type="ARBA" id="ARBA00023098"/>
    </source>
</evidence>
<feature type="domain" description="PNPLA" evidence="19">
    <location>
        <begin position="871"/>
        <end position="1037"/>
    </location>
</feature>
<dbReference type="PROSITE" id="PS50042">
    <property type="entry name" value="CNMP_BINDING_3"/>
    <property type="match status" value="3"/>
</dbReference>
<dbReference type="GO" id="GO:0046470">
    <property type="term" value="P:phosphatidylcholine metabolic process"/>
    <property type="evidence" value="ECO:0007669"/>
    <property type="project" value="InterPro"/>
</dbReference>
<dbReference type="GO" id="GO:0005789">
    <property type="term" value="C:endoplasmic reticulum membrane"/>
    <property type="evidence" value="ECO:0007669"/>
    <property type="project" value="UniProtKB-SubCell"/>
</dbReference>
<feature type="short sequence motif" description="GXGXXG" evidence="17">
    <location>
        <begin position="875"/>
        <end position="880"/>
    </location>
</feature>
<comment type="catalytic activity">
    <reaction evidence="14">
        <text>1-hexadecanoyl-sn-glycero-3-phosphate + H2O = sn-glycerol 3-phosphate + hexadecanoate + H(+)</text>
        <dbReference type="Rhea" id="RHEA:49092"/>
        <dbReference type="ChEBI" id="CHEBI:7896"/>
        <dbReference type="ChEBI" id="CHEBI:15377"/>
        <dbReference type="ChEBI" id="CHEBI:15378"/>
        <dbReference type="ChEBI" id="CHEBI:57518"/>
        <dbReference type="ChEBI" id="CHEBI:57597"/>
    </reaction>
    <physiologicalReaction direction="left-to-right" evidence="14">
        <dbReference type="Rhea" id="RHEA:49093"/>
    </physiologicalReaction>
</comment>
<dbReference type="FunFam" id="2.60.120.10:FF:000012">
    <property type="entry name" value="neuropathy target esterase isoform X2"/>
    <property type="match status" value="1"/>
</dbReference>
<keyword evidence="12" id="KW-0472">Membrane</keyword>
<proteinExistence type="inferred from homology"/>
<feature type="domain" description="Cyclic nucleotide-binding" evidence="18">
    <location>
        <begin position="406"/>
        <end position="510"/>
    </location>
</feature>
<evidence type="ECO:0000256" key="12">
    <source>
        <dbReference type="ARBA" id="ARBA00023136"/>
    </source>
</evidence>
<evidence type="ECO:0000256" key="2">
    <source>
        <dbReference type="ARBA" id="ARBA00006636"/>
    </source>
</evidence>
<feature type="short sequence motif" description="GXSXG" evidence="17">
    <location>
        <begin position="902"/>
        <end position="906"/>
    </location>
</feature>
<feature type="active site" description="Nucleophile" evidence="17">
    <location>
        <position position="904"/>
    </location>
</feature>
<feature type="domain" description="Cyclic nucleotide-binding" evidence="18">
    <location>
        <begin position="133"/>
        <end position="260"/>
    </location>
</feature>
<accession>A0A8C0HGN1</accession>
<dbReference type="Proteomes" id="UP000694404">
    <property type="component" value="Unplaced"/>
</dbReference>
<dbReference type="InterPro" id="IPR016035">
    <property type="entry name" value="Acyl_Trfase/lysoPLipase"/>
</dbReference>
<evidence type="ECO:0000256" key="4">
    <source>
        <dbReference type="ARBA" id="ARBA00022553"/>
    </source>
</evidence>
<evidence type="ECO:0000256" key="17">
    <source>
        <dbReference type="PROSITE-ProRule" id="PRU01161"/>
    </source>
</evidence>
<dbReference type="Gene3D" id="2.60.120.10">
    <property type="entry name" value="Jelly Rolls"/>
    <property type="match status" value="3"/>
</dbReference>
<dbReference type="InterPro" id="IPR056556">
    <property type="entry name" value="NTE1_P-loop_dom"/>
</dbReference>
<keyword evidence="7 17" id="KW-0378">Hydrolase</keyword>
<evidence type="ECO:0000256" key="5">
    <source>
        <dbReference type="ARBA" id="ARBA00022692"/>
    </source>
</evidence>
<dbReference type="EC" id="3.1.1.5" evidence="3"/>
<keyword evidence="5" id="KW-0812">Transmembrane</keyword>
<evidence type="ECO:0000256" key="14">
    <source>
        <dbReference type="ARBA" id="ARBA00048133"/>
    </source>
</evidence>
<name>A0A8C0HGN1_CHEAB</name>
<evidence type="ECO:0000256" key="3">
    <source>
        <dbReference type="ARBA" id="ARBA00013274"/>
    </source>
</evidence>
<organism evidence="20 21">
    <name type="scientific">Chelonoidis abingdonii</name>
    <name type="common">Abingdon island giant tortoise</name>
    <name type="synonym">Testudo abingdonii</name>
    <dbReference type="NCBI Taxonomy" id="106734"/>
    <lineage>
        <taxon>Eukaryota</taxon>
        <taxon>Metazoa</taxon>
        <taxon>Chordata</taxon>
        <taxon>Craniata</taxon>
        <taxon>Vertebrata</taxon>
        <taxon>Euteleostomi</taxon>
        <taxon>Archelosauria</taxon>
        <taxon>Testudinata</taxon>
        <taxon>Testudines</taxon>
        <taxon>Cryptodira</taxon>
        <taxon>Durocryptodira</taxon>
        <taxon>Testudinoidea</taxon>
        <taxon>Testudinidae</taxon>
        <taxon>Chelonoidis</taxon>
    </lineage>
</organism>
<dbReference type="GeneTree" id="ENSGT00940000159130"/>
<feature type="active site" description="Proton acceptor" evidence="17">
    <location>
        <position position="1024"/>
    </location>
</feature>
<dbReference type="InterPro" id="IPR002641">
    <property type="entry name" value="PNPLA_dom"/>
</dbReference>
<dbReference type="InterPro" id="IPR014710">
    <property type="entry name" value="RmlC-like_jellyroll"/>
</dbReference>
<evidence type="ECO:0000259" key="18">
    <source>
        <dbReference type="PROSITE" id="PS50042"/>
    </source>
</evidence>
<protein>
    <recommendedName>
        <fullName evidence="3">lysophospholipase</fullName>
        <ecNumber evidence="3">3.1.1.5</ecNumber>
    </recommendedName>
</protein>
<evidence type="ECO:0000256" key="15">
    <source>
        <dbReference type="ARBA" id="ARBA00048454"/>
    </source>
</evidence>
<dbReference type="FunFam" id="2.60.120.10:FF:000022">
    <property type="entry name" value="Patatin like phospholipase domain containing 7"/>
    <property type="match status" value="1"/>
</dbReference>
<dbReference type="PROSITE" id="PS51635">
    <property type="entry name" value="PNPLA"/>
    <property type="match status" value="1"/>
</dbReference>
<feature type="short sequence motif" description="DGA/G" evidence="17">
    <location>
        <begin position="1024"/>
        <end position="1026"/>
    </location>
</feature>
<gene>
    <name evidence="20" type="primary">PNPLA6</name>
</gene>
<keyword evidence="6" id="KW-0677">Repeat</keyword>
<dbReference type="PROSITE" id="PS01237">
    <property type="entry name" value="UPF0028"/>
    <property type="match status" value="1"/>
</dbReference>
<dbReference type="Pfam" id="PF01734">
    <property type="entry name" value="Patatin"/>
    <property type="match status" value="1"/>
</dbReference>
<dbReference type="InterPro" id="IPR000595">
    <property type="entry name" value="cNMP-bd_dom"/>
</dbReference>
<evidence type="ECO:0000256" key="9">
    <source>
        <dbReference type="ARBA" id="ARBA00022963"/>
    </source>
</evidence>
<dbReference type="InterPro" id="IPR018490">
    <property type="entry name" value="cNMP-bd_dom_sf"/>
</dbReference>
<evidence type="ECO:0000256" key="8">
    <source>
        <dbReference type="ARBA" id="ARBA00022824"/>
    </source>
</evidence>
<comment type="catalytic activity">
    <reaction evidence="13">
        <text>1-(9Z-octadecenoyl)-sn-glycero-3-phosphocholine + H2O = sn-glycerol 3-phosphocholine + (9Z)-octadecenoate + H(+)</text>
        <dbReference type="Rhea" id="RHEA:40807"/>
        <dbReference type="ChEBI" id="CHEBI:15377"/>
        <dbReference type="ChEBI" id="CHEBI:15378"/>
        <dbReference type="ChEBI" id="CHEBI:16870"/>
        <dbReference type="ChEBI" id="CHEBI:28610"/>
        <dbReference type="ChEBI" id="CHEBI:30823"/>
    </reaction>
    <physiologicalReaction direction="left-to-right" evidence="13">
        <dbReference type="Rhea" id="RHEA:40808"/>
    </physiologicalReaction>
</comment>
<evidence type="ECO:0000256" key="13">
    <source>
        <dbReference type="ARBA" id="ARBA00047314"/>
    </source>
</evidence>
<dbReference type="InterPro" id="IPR050301">
    <property type="entry name" value="NTE"/>
</dbReference>
<sequence>MIGVGVSMLLIATLILVLVRRLRHKSKCPSLQGYRFRKRDKVLFYGRKIMRKVSQSTSSLVDTTISNTSRPRMKKKLKMLNIAKKILRIKKELPILQLKEPPPSVLEADLTEFDVANSHLPSEVLYMLKNVRVLGHFEKPLFLELCKHMIFQQFQQGEYVFRPGQPDTSIYVVQDGKLELFLTQQDGKETLVKEVFPGDSVHSLLSILDVITGHQRPYRTVSARAGEDSTVLRLPVEAFSAVFEKYPESLVRVVQIIMVRLQRVTFLALHNYLGLTNELFSHVSDGPCPGDLPMGVVQGAGGGLKQGWQVAKAQAELSHCKGWGGALWGVGSGQGQSQSLWQCPPLSLQSVSQEPKERRSVTVEEQPPGTYHYNYCEDDSAGGACPFGPYQGRQTSAIFEAAKRELVKLMKIEDPSLLNNRVLLHHAKAGTVIARQGDQDVSLHFVLWGCLHVYQRMIDKAEDVCLFLTQPGEMVGQLAVLTGEPLIFTIKANRDCTFLKISKSDFYEIMREQPSVVLSVAHTVAARMSPFVRQMDFAIDWMAVEAGRALYRQGDKSDCTYIVLNGRLRSVIQKGNGKKELVGEYGRGDLIGVVEALTRQPRATTVHAVRDTELAKLPEGTLNNIKRRYPQVVTRLIHLLSQKILGNLQQLCGPFTGRGFGGEELTNPASNLSTVAVLPVCDDVPMAAFTLELEHALNAIGPTLLLTSDIIRARLGASALDSIQEYRLSGWLAQQEDIHRIVLYQTDCTLTPWTVRCIRQADCILIVGLGDQEPTLGKLEQMLENTAVRALKQLILLHREDGPSPSRTVEWLNMRSWCSGHLHIKCPRRVFSRRSPNKLREMYMKVFEKDADRHSDFSRLARVLTGNSIALVLGGGGARGCSHIGVIKAMEEAGIPIDLIGGTSIGSFIGALYAEERSAVRTKQRAREWAKSMNSVFETVLDLTYPITSMFSGSAFNTSINKVFQDKQIEDLWLPYFNVTTDITASAMRVHKDGSLWRYVRASMTLSGYLPPLCDPKDGNLLMDGGYINNLPADIARNMGAKTVVAIDVGSQDETDLCNYGDSLSGWWLLWKRLNPWAQKVKVPDMAEIQSRLAYVSCVRQLEVVKSSSYCEYIRPPIDRFKTMDFGKFDEIYDVGYQHGKVVFSGWCRGDIIEKMVKDRRLADFYESKRMDVLTCPSAGFTDLAEIVSRIEPAKSYLSDGEESDYLTEYEEEGLDPAREEEELLAPAEWIHTEVFETKLWPLLPGEGVSWA</sequence>
<dbReference type="Pfam" id="PF24179">
    <property type="entry name" value="NTE_Ploop"/>
    <property type="match status" value="1"/>
</dbReference>
<keyword evidence="21" id="KW-1185">Reference proteome</keyword>
<dbReference type="SUPFAM" id="SSF52151">
    <property type="entry name" value="FabD/lysophospholipase-like"/>
    <property type="match status" value="1"/>
</dbReference>
<dbReference type="SUPFAM" id="SSF51206">
    <property type="entry name" value="cAMP-binding domain-like"/>
    <property type="match status" value="3"/>
</dbReference>
<keyword evidence="8" id="KW-0256">Endoplasmic reticulum</keyword>
<comment type="subcellular location">
    <subcellularLocation>
        <location evidence="1">Endoplasmic reticulum membrane</location>
        <topology evidence="1">Single-pass type III membrane protein</topology>
    </subcellularLocation>
</comment>
<evidence type="ECO:0000259" key="19">
    <source>
        <dbReference type="PROSITE" id="PS51635"/>
    </source>
</evidence>
<dbReference type="GO" id="GO:0004622">
    <property type="term" value="F:phosphatidylcholine lysophospholipase activity"/>
    <property type="evidence" value="ECO:0007669"/>
    <property type="project" value="UniProtKB-EC"/>
</dbReference>
<keyword evidence="10" id="KW-1133">Transmembrane helix</keyword>